<organism evidence="2 3">
    <name type="scientific">Steinernema hermaphroditum</name>
    <dbReference type="NCBI Taxonomy" id="289476"/>
    <lineage>
        <taxon>Eukaryota</taxon>
        <taxon>Metazoa</taxon>
        <taxon>Ecdysozoa</taxon>
        <taxon>Nematoda</taxon>
        <taxon>Chromadorea</taxon>
        <taxon>Rhabditida</taxon>
        <taxon>Tylenchina</taxon>
        <taxon>Panagrolaimomorpha</taxon>
        <taxon>Strongyloidoidea</taxon>
        <taxon>Steinernematidae</taxon>
        <taxon>Steinernema</taxon>
    </lineage>
</organism>
<dbReference type="EMBL" id="JAUCMV010000004">
    <property type="protein sequence ID" value="KAK0406555.1"/>
    <property type="molecule type" value="Genomic_DNA"/>
</dbReference>
<feature type="chain" id="PRO_5041406047" description="ShKT domain-containing protein" evidence="1">
    <location>
        <begin position="20"/>
        <end position="302"/>
    </location>
</feature>
<sequence length="302" mass="33713">MNGVKLFLFIALILPGILSVSDLLRIACIRTPTAPFCPSARAHSSNLLVEPPPNLFLRDDSEKKHSAGILIDDLEASAPSDEDFEVQTTPKSPFAPADDTVTLYCRKYRKHSSYYCQKQLLARASDNLIQFCESYSSNCKDYLATAASSTGDEDFFGAEVRTTPAPSGGGGIFSQFQKPGGSGADIFSRFQKRGPKPLAEDKALELLKKKRPCTADCDQRIWKHCTHDCKCDHDYPYVQRFCNPPPLPMFLMTCRLWYALCPKYEIYHYASQFIYSKAEKGKVLPGTDVNLAKAEAQRRLIG</sequence>
<dbReference type="GO" id="GO:0045747">
    <property type="term" value="P:positive regulation of Notch signaling pathway"/>
    <property type="evidence" value="ECO:0007669"/>
    <property type="project" value="TreeGrafter"/>
</dbReference>
<dbReference type="Proteomes" id="UP001175271">
    <property type="component" value="Unassembled WGS sequence"/>
</dbReference>
<comment type="caution">
    <text evidence="2">The sequence shown here is derived from an EMBL/GenBank/DDBJ whole genome shotgun (WGS) entry which is preliminary data.</text>
</comment>
<name>A0AA39HIL2_9BILA</name>
<evidence type="ECO:0000256" key="1">
    <source>
        <dbReference type="SAM" id="SignalP"/>
    </source>
</evidence>
<dbReference type="PANTHER" id="PTHR35015">
    <property type="entry name" value="PROTEIN CBR-OSM-7-RELATED"/>
    <property type="match status" value="1"/>
</dbReference>
<dbReference type="GO" id="GO:0005615">
    <property type="term" value="C:extracellular space"/>
    <property type="evidence" value="ECO:0007669"/>
    <property type="project" value="TreeGrafter"/>
</dbReference>
<reference evidence="2" key="1">
    <citation type="submission" date="2023-06" db="EMBL/GenBank/DDBJ databases">
        <title>Genomic analysis of the entomopathogenic nematode Steinernema hermaphroditum.</title>
        <authorList>
            <person name="Schwarz E.M."/>
            <person name="Heppert J.K."/>
            <person name="Baniya A."/>
            <person name="Schwartz H.T."/>
            <person name="Tan C.-H."/>
            <person name="Antoshechkin I."/>
            <person name="Sternberg P.W."/>
            <person name="Goodrich-Blair H."/>
            <person name="Dillman A.R."/>
        </authorList>
    </citation>
    <scope>NUCLEOTIDE SEQUENCE</scope>
    <source>
        <strain evidence="2">PS9179</strain>
        <tissue evidence="2">Whole animal</tissue>
    </source>
</reference>
<keyword evidence="3" id="KW-1185">Reference proteome</keyword>
<accession>A0AA39HIL2</accession>
<dbReference type="InterPro" id="IPR053124">
    <property type="entry name" value="Notch_signaling_modulators"/>
</dbReference>
<evidence type="ECO:0000313" key="3">
    <source>
        <dbReference type="Proteomes" id="UP001175271"/>
    </source>
</evidence>
<feature type="signal peptide" evidence="1">
    <location>
        <begin position="1"/>
        <end position="19"/>
    </location>
</feature>
<gene>
    <name evidence="2" type="ORF">QR680_018644</name>
</gene>
<dbReference type="AlphaFoldDB" id="A0AA39HIL2"/>
<evidence type="ECO:0000313" key="2">
    <source>
        <dbReference type="EMBL" id="KAK0406555.1"/>
    </source>
</evidence>
<dbReference type="GO" id="GO:0005112">
    <property type="term" value="F:Notch binding"/>
    <property type="evidence" value="ECO:0007669"/>
    <property type="project" value="TreeGrafter"/>
</dbReference>
<evidence type="ECO:0008006" key="4">
    <source>
        <dbReference type="Google" id="ProtNLM"/>
    </source>
</evidence>
<dbReference type="PANTHER" id="PTHR35015:SF4">
    <property type="entry name" value="PROTEIN CBR-OSM-7"/>
    <property type="match status" value="1"/>
</dbReference>
<protein>
    <recommendedName>
        <fullName evidence="4">ShKT domain-containing protein</fullName>
    </recommendedName>
</protein>
<proteinExistence type="predicted"/>
<keyword evidence="1" id="KW-0732">Signal</keyword>